<reference evidence="2" key="2">
    <citation type="submission" date="2015-03" db="EMBL/GenBank/DDBJ databases">
        <authorList>
            <person name="Chow C.-E.T."/>
            <person name="Winget D.M."/>
            <person name="White R.A.III."/>
            <person name="Hallam S.J."/>
            <person name="Suttle C.A."/>
        </authorList>
    </citation>
    <scope>NUCLEOTIDE SEQUENCE</scope>
    <source>
        <strain evidence="2">H4084949</strain>
    </source>
</reference>
<organism evidence="2">
    <name type="scientific">uncultured marine virus</name>
    <dbReference type="NCBI Taxonomy" id="186617"/>
    <lineage>
        <taxon>Viruses</taxon>
        <taxon>environmental samples</taxon>
    </lineage>
</organism>
<sequence length="113" mass="12177">MEPGYLILLALSLAALAFAGWRVYLSKTGGSMKKIDIDGDGVILRDEIKALGEKAMGRLDKGERKRIRRKALALGQELLLAAADQKITAAEWAKIGEKAKALGIEIAQDVADD</sequence>
<name>A0A0F7L5V4_9VIRU</name>
<evidence type="ECO:0000313" key="2">
    <source>
        <dbReference type="EMBL" id="AKH47295.1"/>
    </source>
</evidence>
<evidence type="ECO:0000256" key="1">
    <source>
        <dbReference type="SAM" id="Phobius"/>
    </source>
</evidence>
<accession>A0A0F7L5V4</accession>
<feature type="transmembrane region" description="Helical" evidence="1">
    <location>
        <begin position="6"/>
        <end position="25"/>
    </location>
</feature>
<keyword evidence="1" id="KW-1133">Transmembrane helix</keyword>
<dbReference type="EMBL" id="KR029591">
    <property type="protein sequence ID" value="AKH47295.1"/>
    <property type="molecule type" value="Genomic_DNA"/>
</dbReference>
<proteinExistence type="predicted"/>
<reference evidence="2" key="1">
    <citation type="journal article" date="2015" name="Front. Microbiol.">
        <title>Combining genomic sequencing methods to explore viral diversity and reveal potential virus-host interactions.</title>
        <authorList>
            <person name="Chow C.E."/>
            <person name="Winget D.M."/>
            <person name="White R.A.III."/>
            <person name="Hallam S.J."/>
            <person name="Suttle C.A."/>
        </authorList>
    </citation>
    <scope>NUCLEOTIDE SEQUENCE</scope>
    <source>
        <strain evidence="2">H4084949</strain>
    </source>
</reference>
<keyword evidence="1" id="KW-0812">Transmembrane</keyword>
<keyword evidence="1" id="KW-0472">Membrane</keyword>
<protein>
    <submittedName>
        <fullName evidence="2">Uncharacterized protein</fullName>
    </submittedName>
</protein>